<comment type="caution">
    <text evidence="15">The sequence shown here is derived from an EMBL/GenBank/DDBJ whole genome shotgun (WGS) entry which is preliminary data.</text>
</comment>
<keyword evidence="9" id="KW-0804">Transcription</keyword>
<feature type="compositionally biased region" description="Basic and acidic residues" evidence="13">
    <location>
        <begin position="411"/>
        <end position="421"/>
    </location>
</feature>
<dbReference type="PROSITE" id="PS50982">
    <property type="entry name" value="MBD"/>
    <property type="match status" value="1"/>
</dbReference>
<feature type="compositionally biased region" description="Low complexity" evidence="13">
    <location>
        <begin position="246"/>
        <end position="268"/>
    </location>
</feature>
<evidence type="ECO:0000313" key="15">
    <source>
        <dbReference type="EMBL" id="CAF93409.1"/>
    </source>
</evidence>
<evidence type="ECO:0000256" key="1">
    <source>
        <dbReference type="ARBA" id="ARBA00004123"/>
    </source>
</evidence>
<evidence type="ECO:0000256" key="6">
    <source>
        <dbReference type="ARBA" id="ARBA00022990"/>
    </source>
</evidence>
<keyword evidence="5" id="KW-0677">Repeat</keyword>
<keyword evidence="2" id="KW-0488">Methylation</keyword>
<dbReference type="AlphaFoldDB" id="Q4T123"/>
<feature type="region of interest" description="Disordered" evidence="13">
    <location>
        <begin position="285"/>
        <end position="466"/>
    </location>
</feature>
<evidence type="ECO:0000256" key="13">
    <source>
        <dbReference type="SAM" id="MobiDB-lite"/>
    </source>
</evidence>
<feature type="region of interest" description="Disordered" evidence="13">
    <location>
        <begin position="86"/>
        <end position="128"/>
    </location>
</feature>
<dbReference type="GO" id="GO:0005654">
    <property type="term" value="C:nucleoplasm"/>
    <property type="evidence" value="ECO:0007669"/>
    <property type="project" value="UniProtKB-ARBA"/>
</dbReference>
<evidence type="ECO:0000256" key="7">
    <source>
        <dbReference type="ARBA" id="ARBA00023015"/>
    </source>
</evidence>
<feature type="compositionally biased region" description="Low complexity" evidence="13">
    <location>
        <begin position="433"/>
        <end position="449"/>
    </location>
</feature>
<dbReference type="InterPro" id="IPR016177">
    <property type="entry name" value="DNA-bd_dom_sf"/>
</dbReference>
<sequence length="681" mass="71885">GPSTEPGPDVSAGSSKQRRSIIRDRGPLYDDPSLPEGWTRKLKQRKSGRSAGKFDVYLINSEGKAFRSKVELIAYFQKVGDTTTDPNDFDFTVTGRGSPSRREKRPPKKPKVVKPSGRGRGRPKGTLAGSKNLCALEEGWALLSVPHLRILTPFNVSPDIAGSGKVRQATEGVAVKRVVEKTPGKLLVKMPTGKAEATPGPASAASKVASPAAAVPKSRPGRKRKSEQEIPAPLQTAPKKRGRKPALASTAASTATTSSPSAITSAASTTGSYAAVAILAAEAKRRAAKESSTKPVVQETALPIKKRKTRETVQEREAVHAAAATSETERGQAVEVEEGPSERAPMQHPSSNRQALSATRANLVPTPQNQSEQPQDLSTTRPAQEILRQNKEISVESVRVEGKGEPGAAPEGREGLADERGSGSTPRPPASIPVAPTGVDGPGVVPGADGRARLRAEPEGPGEGRELRDIVPQSVVPCPSREETVESRTVVTVCMSLGGLSGLQAEHHVCRGGPQQGEAETRSLNPQRFCSVSSGRQVPACPEGSEVSGCTANMDAVAFNAYTEFFTHTHSMCQFLQSEAWQDRAADAMHRPALRLLGAEQRVQGAAGGAVGALQQGFLPAELPADGDPQPELLPLQRCSSVHLLPSHLHPALLQSSVGLAGFGVFQFLPGEEDLPVCAQL</sequence>
<dbReference type="SMART" id="SM00391">
    <property type="entry name" value="MBD"/>
    <property type="match status" value="1"/>
</dbReference>
<dbReference type="GO" id="GO:2000026">
    <property type="term" value="P:regulation of multicellular organismal development"/>
    <property type="evidence" value="ECO:0007669"/>
    <property type="project" value="UniProtKB-ARBA"/>
</dbReference>
<keyword evidence="10" id="KW-0539">Nucleus</keyword>
<keyword evidence="3" id="KW-0678">Repressor</keyword>
<name>Q4T123_TETNG</name>
<feature type="region of interest" description="Disordered" evidence="13">
    <location>
        <begin position="189"/>
        <end position="268"/>
    </location>
</feature>
<dbReference type="KEGG" id="tng:GSTEN00009035G001"/>
<dbReference type="GO" id="GO:0010629">
    <property type="term" value="P:negative regulation of gene expression"/>
    <property type="evidence" value="ECO:0007669"/>
    <property type="project" value="UniProtKB-ARBA"/>
</dbReference>
<dbReference type="SUPFAM" id="SSF54171">
    <property type="entry name" value="DNA-binding domain"/>
    <property type="match status" value="1"/>
</dbReference>
<dbReference type="GO" id="GO:0010385">
    <property type="term" value="F:double-stranded methylated DNA binding"/>
    <property type="evidence" value="ECO:0007669"/>
    <property type="project" value="TreeGrafter"/>
</dbReference>
<dbReference type="GO" id="GO:0000122">
    <property type="term" value="P:negative regulation of transcription by RNA polymerase II"/>
    <property type="evidence" value="ECO:0007669"/>
    <property type="project" value="TreeGrafter"/>
</dbReference>
<feature type="compositionally biased region" description="Low complexity" evidence="13">
    <location>
        <begin position="201"/>
        <end position="218"/>
    </location>
</feature>
<evidence type="ECO:0000256" key="4">
    <source>
        <dbReference type="ARBA" id="ARBA00022553"/>
    </source>
</evidence>
<feature type="non-terminal residue" evidence="15">
    <location>
        <position position="681"/>
    </location>
</feature>
<dbReference type="EMBL" id="CAAE01010748">
    <property type="protein sequence ID" value="CAF93409.1"/>
    <property type="molecule type" value="Genomic_DNA"/>
</dbReference>
<comment type="subcellular location">
    <subcellularLocation>
        <location evidence="1">Nucleus</location>
    </subcellularLocation>
</comment>
<keyword evidence="8" id="KW-0238">DNA-binding</keyword>
<dbReference type="InterPro" id="IPR001739">
    <property type="entry name" value="Methyl_CpG_DNA-bd"/>
</dbReference>
<dbReference type="GO" id="GO:0048468">
    <property type="term" value="P:cell development"/>
    <property type="evidence" value="ECO:0007669"/>
    <property type="project" value="UniProtKB-ARBA"/>
</dbReference>
<evidence type="ECO:0000256" key="3">
    <source>
        <dbReference type="ARBA" id="ARBA00022491"/>
    </source>
</evidence>
<dbReference type="GO" id="GO:0003682">
    <property type="term" value="F:chromatin binding"/>
    <property type="evidence" value="ECO:0007669"/>
    <property type="project" value="TreeGrafter"/>
</dbReference>
<dbReference type="CDD" id="cd01396">
    <property type="entry name" value="MeCP2_MBD"/>
    <property type="match status" value="1"/>
</dbReference>
<dbReference type="OrthoDB" id="10072024at2759"/>
<dbReference type="PANTHER" id="PTHR15074">
    <property type="entry name" value="METHYL-CPG-BINDING PROTEIN"/>
    <property type="match status" value="1"/>
</dbReference>
<evidence type="ECO:0000256" key="11">
    <source>
        <dbReference type="ARBA" id="ARBA00063689"/>
    </source>
</evidence>
<dbReference type="Gene3D" id="3.30.890.10">
    <property type="entry name" value="Methyl-cpg-binding Protein 2, Chain A"/>
    <property type="match status" value="1"/>
</dbReference>
<keyword evidence="6" id="KW-0007">Acetylation</keyword>
<keyword evidence="4" id="KW-0597">Phosphoprotein</keyword>
<accession>Q4T123</accession>
<evidence type="ECO:0000256" key="2">
    <source>
        <dbReference type="ARBA" id="ARBA00022481"/>
    </source>
</evidence>
<feature type="compositionally biased region" description="Low complexity" evidence="13">
    <location>
        <begin position="86"/>
        <end position="98"/>
    </location>
</feature>
<organism evidence="15">
    <name type="scientific">Tetraodon nigroviridis</name>
    <name type="common">Spotted green pufferfish</name>
    <name type="synonym">Chelonodon nigroviridis</name>
    <dbReference type="NCBI Taxonomy" id="99883"/>
    <lineage>
        <taxon>Eukaryota</taxon>
        <taxon>Metazoa</taxon>
        <taxon>Chordata</taxon>
        <taxon>Craniata</taxon>
        <taxon>Vertebrata</taxon>
        <taxon>Euteleostomi</taxon>
        <taxon>Actinopterygii</taxon>
        <taxon>Neopterygii</taxon>
        <taxon>Teleostei</taxon>
        <taxon>Neoteleostei</taxon>
        <taxon>Acanthomorphata</taxon>
        <taxon>Eupercaria</taxon>
        <taxon>Tetraodontiformes</taxon>
        <taxon>Tetradontoidea</taxon>
        <taxon>Tetraodontidae</taxon>
        <taxon>Tetraodon</taxon>
    </lineage>
</organism>
<comment type="subunit">
    <text evidence="11">Interacts with FNBP3. Interacts with CDKL5. Interacts with ATRX; MECP2 recruits ATRX to pericentric heterochromatin in neuronal cells. Interacts with NCOR2. Interacts with TBL1XR1; bridges interaction between MECP2 and NCOR1. Interacts with TBL1X; recruits TBL1X to the heterochromatin foci.</text>
</comment>
<evidence type="ECO:0000256" key="10">
    <source>
        <dbReference type="ARBA" id="ARBA00023242"/>
    </source>
</evidence>
<feature type="domain" description="MBD" evidence="14">
    <location>
        <begin position="24"/>
        <end position="96"/>
    </location>
</feature>
<dbReference type="GO" id="GO:0051093">
    <property type="term" value="P:negative regulation of developmental process"/>
    <property type="evidence" value="ECO:0007669"/>
    <property type="project" value="UniProtKB-ARBA"/>
</dbReference>
<dbReference type="GO" id="GO:0040029">
    <property type="term" value="P:epigenetic regulation of gene expression"/>
    <property type="evidence" value="ECO:0007669"/>
    <property type="project" value="UniProtKB-ARBA"/>
</dbReference>
<gene>
    <name evidence="15" type="ORF">GSTENG00009035001</name>
</gene>
<evidence type="ECO:0000259" key="14">
    <source>
        <dbReference type="PROSITE" id="PS50982"/>
    </source>
</evidence>
<reference evidence="15" key="2">
    <citation type="submission" date="2004-02" db="EMBL/GenBank/DDBJ databases">
        <authorList>
            <consortium name="Genoscope"/>
            <consortium name="Whitehead Institute Centre for Genome Research"/>
        </authorList>
    </citation>
    <scope>NUCLEOTIDE SEQUENCE</scope>
</reference>
<dbReference type="Pfam" id="PF01429">
    <property type="entry name" value="MBD"/>
    <property type="match status" value="1"/>
</dbReference>
<dbReference type="PANTHER" id="PTHR15074:SF6">
    <property type="entry name" value="METHYL-CPG-BINDING PROTEIN 2"/>
    <property type="match status" value="1"/>
</dbReference>
<evidence type="ECO:0000256" key="5">
    <source>
        <dbReference type="ARBA" id="ARBA00022737"/>
    </source>
</evidence>
<feature type="region of interest" description="Disordered" evidence="13">
    <location>
        <begin position="1"/>
        <end position="49"/>
    </location>
</feature>
<feature type="compositionally biased region" description="Polar residues" evidence="13">
    <location>
        <begin position="348"/>
        <end position="382"/>
    </location>
</feature>
<proteinExistence type="predicted"/>
<dbReference type="GO" id="GO:0000792">
    <property type="term" value="C:heterochromatin"/>
    <property type="evidence" value="ECO:0007669"/>
    <property type="project" value="TreeGrafter"/>
</dbReference>
<evidence type="ECO:0000256" key="9">
    <source>
        <dbReference type="ARBA" id="ARBA00023163"/>
    </source>
</evidence>
<feature type="compositionally biased region" description="Basic and acidic residues" evidence="13">
    <location>
        <begin position="388"/>
        <end position="404"/>
    </location>
</feature>
<feature type="compositionally biased region" description="Basic and acidic residues" evidence="13">
    <location>
        <begin position="450"/>
        <end position="466"/>
    </location>
</feature>
<feature type="compositionally biased region" description="Basic and acidic residues" evidence="13">
    <location>
        <begin position="310"/>
        <end position="319"/>
    </location>
</feature>
<dbReference type="InterPro" id="IPR045138">
    <property type="entry name" value="MeCP2/MBD4"/>
</dbReference>
<keyword evidence="7" id="KW-0805">Transcription regulation</keyword>
<feature type="compositionally biased region" description="Basic residues" evidence="13">
    <location>
        <begin position="102"/>
        <end position="123"/>
    </location>
</feature>
<evidence type="ECO:0000256" key="12">
    <source>
        <dbReference type="ARBA" id="ARBA00072376"/>
    </source>
</evidence>
<dbReference type="GO" id="GO:0008327">
    <property type="term" value="F:methyl-CpG binding"/>
    <property type="evidence" value="ECO:0007669"/>
    <property type="project" value="TreeGrafter"/>
</dbReference>
<protein>
    <recommendedName>
        <fullName evidence="12">Methyl-CpG-binding protein 2</fullName>
    </recommendedName>
</protein>
<dbReference type="FunFam" id="3.30.890.10:FF:000004">
    <property type="entry name" value="Methyl-CpG-binding protein 2"/>
    <property type="match status" value="1"/>
</dbReference>
<evidence type="ECO:0000256" key="8">
    <source>
        <dbReference type="ARBA" id="ARBA00023125"/>
    </source>
</evidence>
<reference evidence="15" key="1">
    <citation type="journal article" date="2004" name="Nature">
        <title>Genome duplication in the teleost fish Tetraodon nigroviridis reveals the early vertebrate proto-karyotype.</title>
        <authorList>
            <person name="Jaillon O."/>
            <person name="Aury J.-M."/>
            <person name="Brunet F."/>
            <person name="Petit J.-L."/>
            <person name="Stange-Thomann N."/>
            <person name="Mauceli E."/>
            <person name="Bouneau L."/>
            <person name="Fischer C."/>
            <person name="Ozouf-Costaz C."/>
            <person name="Bernot A."/>
            <person name="Nicaud S."/>
            <person name="Jaffe D."/>
            <person name="Fisher S."/>
            <person name="Lutfalla G."/>
            <person name="Dossat C."/>
            <person name="Segurens B."/>
            <person name="Dasilva C."/>
            <person name="Salanoubat M."/>
            <person name="Levy M."/>
            <person name="Boudet N."/>
            <person name="Castellano S."/>
            <person name="Anthouard V."/>
            <person name="Jubin C."/>
            <person name="Castelli V."/>
            <person name="Katinka M."/>
            <person name="Vacherie B."/>
            <person name="Biemont C."/>
            <person name="Skalli Z."/>
            <person name="Cattolico L."/>
            <person name="Poulain J."/>
            <person name="De Berardinis V."/>
            <person name="Cruaud C."/>
            <person name="Duprat S."/>
            <person name="Brottier P."/>
            <person name="Coutanceau J.-P."/>
            <person name="Gouzy J."/>
            <person name="Parra G."/>
            <person name="Lardier G."/>
            <person name="Chapple C."/>
            <person name="McKernan K.J."/>
            <person name="McEwan P."/>
            <person name="Bosak S."/>
            <person name="Kellis M."/>
            <person name="Volff J.-N."/>
            <person name="Guigo R."/>
            <person name="Zody M.C."/>
            <person name="Mesirov J."/>
            <person name="Lindblad-Toh K."/>
            <person name="Birren B."/>
            <person name="Nusbaum C."/>
            <person name="Kahn D."/>
            <person name="Robinson-Rechavi M."/>
            <person name="Laudet V."/>
            <person name="Schachter V."/>
            <person name="Quetier F."/>
            <person name="Saurin W."/>
            <person name="Scarpelli C."/>
            <person name="Wincker P."/>
            <person name="Lander E.S."/>
            <person name="Weissenbach J."/>
            <person name="Roest Crollius H."/>
        </authorList>
    </citation>
    <scope>NUCLEOTIDE SEQUENCE [LARGE SCALE GENOMIC DNA]</scope>
</reference>